<reference evidence="2 3" key="1">
    <citation type="journal article" date="2010" name="PLoS Genet.">
        <title>De novo assembly of a 40 Mb eukaryotic genome from short sequence reads: Sordaria macrospora, a model organism for fungal morphogenesis.</title>
        <authorList>
            <person name="Nowrousian M."/>
            <person name="Stajich J."/>
            <person name="Chu M."/>
            <person name="Engh I."/>
            <person name="Espagne E."/>
            <person name="Halliday K."/>
            <person name="Kamerewerd J."/>
            <person name="Kempken F."/>
            <person name="Knab B."/>
            <person name="Kuo H.C."/>
            <person name="Osiewacz H.D."/>
            <person name="Poeggeler S."/>
            <person name="Read N."/>
            <person name="Seiler S."/>
            <person name="Smith K."/>
            <person name="Zickler D."/>
            <person name="Kueck U."/>
            <person name="Freitag M."/>
        </authorList>
    </citation>
    <scope>NUCLEOTIDE SEQUENCE [LARGE SCALE GENOMIC DNA]</scope>
    <source>
        <strain evidence="3">ATCC MYA-333 / DSM 997 / K(L3346) / K-hell</strain>
        <tissue evidence="2">Mycelium</tissue>
    </source>
</reference>
<dbReference type="HOGENOM" id="CLU_1928905_0_0_1"/>
<dbReference type="InParanoid" id="F7W172"/>
<dbReference type="VEuPathDB" id="FungiDB:SMAC_04215"/>
<evidence type="ECO:0000313" key="2">
    <source>
        <dbReference type="EMBL" id="CCC04847.1"/>
    </source>
</evidence>
<comment type="caution">
    <text evidence="2">The sequence shown here is derived from an EMBL/GenBank/DDBJ whole genome shotgun (WGS) entry which is preliminary data.</text>
</comment>
<sequence>MSSRIDNSNTSEPGLMSTEATNQLLQELQNRILHLEAQLQAATMAGNDEPEGDEPTGPPVEKARYYESQLAHHLRQVDSDDNTENEKAIHLAWLQERSLLDSYELEMEDAPHNYSQELGNGFGPSGRPDEN</sequence>
<dbReference type="Proteomes" id="UP000001881">
    <property type="component" value="Unassembled WGS sequence"/>
</dbReference>
<dbReference type="KEGG" id="smp:10808640"/>
<proteinExistence type="predicted"/>
<gene>
    <name evidence="2" type="ORF">SMAC_04215</name>
</gene>
<protein>
    <submittedName>
        <fullName evidence="2">WGS project CABT00000000 data, contig 2.19</fullName>
    </submittedName>
</protein>
<dbReference type="AlphaFoldDB" id="F7W172"/>
<feature type="region of interest" description="Disordered" evidence="1">
    <location>
        <begin position="1"/>
        <end position="20"/>
    </location>
</feature>
<organism evidence="2 3">
    <name type="scientific">Sordaria macrospora (strain ATCC MYA-333 / DSM 997 / K(L3346) / K-hell)</name>
    <dbReference type="NCBI Taxonomy" id="771870"/>
    <lineage>
        <taxon>Eukaryota</taxon>
        <taxon>Fungi</taxon>
        <taxon>Dikarya</taxon>
        <taxon>Ascomycota</taxon>
        <taxon>Pezizomycotina</taxon>
        <taxon>Sordariomycetes</taxon>
        <taxon>Sordariomycetidae</taxon>
        <taxon>Sordariales</taxon>
        <taxon>Sordariaceae</taxon>
        <taxon>Sordaria</taxon>
    </lineage>
</organism>
<keyword evidence="3" id="KW-1185">Reference proteome</keyword>
<feature type="region of interest" description="Disordered" evidence="1">
    <location>
        <begin position="108"/>
        <end position="131"/>
    </location>
</feature>
<dbReference type="EMBL" id="CABT02000019">
    <property type="protein sequence ID" value="CCC04847.1"/>
    <property type="molecule type" value="Genomic_DNA"/>
</dbReference>
<dbReference type="GeneID" id="10808640"/>
<evidence type="ECO:0000313" key="3">
    <source>
        <dbReference type="Proteomes" id="UP000001881"/>
    </source>
</evidence>
<name>F7W172_SORMK</name>
<accession>F7W172</accession>
<dbReference type="OrthoDB" id="10577525at2759"/>
<evidence type="ECO:0000256" key="1">
    <source>
        <dbReference type="SAM" id="MobiDB-lite"/>
    </source>
</evidence>